<dbReference type="GO" id="GO:0005886">
    <property type="term" value="C:plasma membrane"/>
    <property type="evidence" value="ECO:0007669"/>
    <property type="project" value="TreeGrafter"/>
</dbReference>
<name>A0A9Q1H7W5_HOLLE</name>
<comment type="caution">
    <text evidence="3">The sequence shown here is derived from an EMBL/GenBank/DDBJ whole genome shotgun (WGS) entry which is preliminary data.</text>
</comment>
<evidence type="ECO:0000256" key="2">
    <source>
        <dbReference type="SAM" id="Phobius"/>
    </source>
</evidence>
<feature type="transmembrane region" description="Helical" evidence="2">
    <location>
        <begin position="12"/>
        <end position="33"/>
    </location>
</feature>
<organism evidence="3 4">
    <name type="scientific">Holothuria leucospilota</name>
    <name type="common">Black long sea cucumber</name>
    <name type="synonym">Mertensiothuria leucospilota</name>
    <dbReference type="NCBI Taxonomy" id="206669"/>
    <lineage>
        <taxon>Eukaryota</taxon>
        <taxon>Metazoa</taxon>
        <taxon>Echinodermata</taxon>
        <taxon>Eleutherozoa</taxon>
        <taxon>Echinozoa</taxon>
        <taxon>Holothuroidea</taxon>
        <taxon>Aspidochirotacea</taxon>
        <taxon>Aspidochirotida</taxon>
        <taxon>Holothuriidae</taxon>
        <taxon>Holothuria</taxon>
    </lineage>
</organism>
<sequence length="234" mass="26528">MFWSRLTGRAMELAAILGLVFGVTAWLATSVILHGEFNLSKFLQNNEDTNFEFSMLIGNLTSIISGACFSVFVSILSQPAIDESQVTELWEKTRDIDNPLSPWTELYIKEFSITEKKLVFNRPSLLQMRREFRVTYRIAFSLGLLLTLFLIIGWPALLASIQVFSNGLFRWWIGLSDAWAFSAAIFIIIVPIVTEVLDLMKQIQHSRVLRSVEPVTQNVPKPDDKPVVTVSEQA</sequence>
<feature type="transmembrane region" description="Helical" evidence="2">
    <location>
        <begin position="53"/>
        <end position="76"/>
    </location>
</feature>
<dbReference type="EMBL" id="JAIZAY010000009">
    <property type="protein sequence ID" value="KAJ8035790.1"/>
    <property type="molecule type" value="Genomic_DNA"/>
</dbReference>
<evidence type="ECO:0000256" key="1">
    <source>
        <dbReference type="ARBA" id="ARBA00022448"/>
    </source>
</evidence>
<feature type="transmembrane region" description="Helical" evidence="2">
    <location>
        <begin position="178"/>
        <end position="200"/>
    </location>
</feature>
<protein>
    <submittedName>
        <fullName evidence="3">Urea-proton symporter DUR3</fullName>
    </submittedName>
</protein>
<keyword evidence="1" id="KW-0813">Transport</keyword>
<keyword evidence="2" id="KW-0812">Transmembrane</keyword>
<dbReference type="InterPro" id="IPR031155">
    <property type="entry name" value="DUR"/>
</dbReference>
<dbReference type="GO" id="GO:0015204">
    <property type="term" value="F:urea transmembrane transporter activity"/>
    <property type="evidence" value="ECO:0007669"/>
    <property type="project" value="InterPro"/>
</dbReference>
<keyword evidence="4" id="KW-1185">Reference proteome</keyword>
<keyword evidence="2" id="KW-1133">Transmembrane helix</keyword>
<dbReference type="OrthoDB" id="10049971at2759"/>
<evidence type="ECO:0000313" key="3">
    <source>
        <dbReference type="EMBL" id="KAJ8035790.1"/>
    </source>
</evidence>
<dbReference type="AlphaFoldDB" id="A0A9Q1H7W5"/>
<dbReference type="PANTHER" id="PTHR46154:SF4">
    <property type="entry name" value="UREA ACTIVE TRANSPORTER"/>
    <property type="match status" value="1"/>
</dbReference>
<dbReference type="Proteomes" id="UP001152320">
    <property type="component" value="Chromosome 9"/>
</dbReference>
<keyword evidence="2" id="KW-0472">Membrane</keyword>
<accession>A0A9Q1H7W5</accession>
<dbReference type="PANTHER" id="PTHR46154">
    <property type="match status" value="1"/>
</dbReference>
<evidence type="ECO:0000313" key="4">
    <source>
        <dbReference type="Proteomes" id="UP001152320"/>
    </source>
</evidence>
<feature type="transmembrane region" description="Helical" evidence="2">
    <location>
        <begin position="138"/>
        <end position="158"/>
    </location>
</feature>
<reference evidence="3" key="1">
    <citation type="submission" date="2021-10" db="EMBL/GenBank/DDBJ databases">
        <title>Tropical sea cucumber genome reveals ecological adaptation and Cuvierian tubules defense mechanism.</title>
        <authorList>
            <person name="Chen T."/>
        </authorList>
    </citation>
    <scope>NUCLEOTIDE SEQUENCE</scope>
    <source>
        <strain evidence="3">Nanhai2018</strain>
        <tissue evidence="3">Muscle</tissue>
    </source>
</reference>
<proteinExistence type="predicted"/>
<gene>
    <name evidence="3" type="ORF">HOLleu_19571</name>
</gene>